<organism evidence="3 4">
    <name type="scientific">Asparagus officinalis</name>
    <name type="common">Garden asparagus</name>
    <dbReference type="NCBI Taxonomy" id="4686"/>
    <lineage>
        <taxon>Eukaryota</taxon>
        <taxon>Viridiplantae</taxon>
        <taxon>Streptophyta</taxon>
        <taxon>Embryophyta</taxon>
        <taxon>Tracheophyta</taxon>
        <taxon>Spermatophyta</taxon>
        <taxon>Magnoliopsida</taxon>
        <taxon>Liliopsida</taxon>
        <taxon>Asparagales</taxon>
        <taxon>Asparagaceae</taxon>
        <taxon>Asparagoideae</taxon>
        <taxon>Asparagus</taxon>
    </lineage>
</organism>
<gene>
    <name evidence="3" type="ORF">A4U43_C03F11700</name>
</gene>
<feature type="region of interest" description="Disordered" evidence="1">
    <location>
        <begin position="604"/>
        <end position="624"/>
    </location>
</feature>
<dbReference type="OrthoDB" id="5391403at2759"/>
<feature type="compositionally biased region" description="Basic and acidic residues" evidence="1">
    <location>
        <begin position="74"/>
        <end position="93"/>
    </location>
</feature>
<feature type="domain" description="Rab3GAP catalytic subunit conserved" evidence="2">
    <location>
        <begin position="343"/>
        <end position="494"/>
    </location>
</feature>
<feature type="compositionally biased region" description="Low complexity" evidence="1">
    <location>
        <begin position="15"/>
        <end position="35"/>
    </location>
</feature>
<dbReference type="EMBL" id="CM007383">
    <property type="protein sequence ID" value="ONK74943.1"/>
    <property type="molecule type" value="Genomic_DNA"/>
</dbReference>
<dbReference type="PANTHER" id="PTHR21422:SF10">
    <property type="entry name" value="RAB3 GTPASE-ACTIVATING PROTEIN CATALYTIC SUBUNIT"/>
    <property type="match status" value="1"/>
</dbReference>
<feature type="region of interest" description="Disordered" evidence="1">
    <location>
        <begin position="640"/>
        <end position="666"/>
    </location>
</feature>
<feature type="compositionally biased region" description="Polar residues" evidence="1">
    <location>
        <begin position="646"/>
        <end position="655"/>
    </location>
</feature>
<feature type="region of interest" description="Disordered" evidence="1">
    <location>
        <begin position="1"/>
        <end position="99"/>
    </location>
</feature>
<name>A0A5P1FB21_ASPOF</name>
<dbReference type="InterPro" id="IPR045700">
    <property type="entry name" value="Rab3GAP1"/>
</dbReference>
<protein>
    <recommendedName>
        <fullName evidence="2">Rab3GAP catalytic subunit conserved domain-containing protein</fullName>
    </recommendedName>
</protein>
<feature type="compositionally biased region" description="Polar residues" evidence="1">
    <location>
        <begin position="1"/>
        <end position="14"/>
    </location>
</feature>
<dbReference type="InterPro" id="IPR026147">
    <property type="entry name" value="Rab3GAP1_conserved"/>
</dbReference>
<evidence type="ECO:0000256" key="1">
    <source>
        <dbReference type="SAM" id="MobiDB-lite"/>
    </source>
</evidence>
<dbReference type="Gramene" id="ONK74943">
    <property type="protein sequence ID" value="ONK74943"/>
    <property type="gene ID" value="A4U43_C03F11700"/>
</dbReference>
<accession>A0A5P1FB21</accession>
<evidence type="ECO:0000259" key="2">
    <source>
        <dbReference type="Pfam" id="PF13890"/>
    </source>
</evidence>
<reference evidence="4" key="1">
    <citation type="journal article" date="2017" name="Nat. Commun.">
        <title>The asparagus genome sheds light on the origin and evolution of a young Y chromosome.</title>
        <authorList>
            <person name="Harkess A."/>
            <person name="Zhou J."/>
            <person name="Xu C."/>
            <person name="Bowers J.E."/>
            <person name="Van der Hulst R."/>
            <person name="Ayyampalayam S."/>
            <person name="Mercati F."/>
            <person name="Riccardi P."/>
            <person name="McKain M.R."/>
            <person name="Kakrana A."/>
            <person name="Tang H."/>
            <person name="Ray J."/>
            <person name="Groenendijk J."/>
            <person name="Arikit S."/>
            <person name="Mathioni S.M."/>
            <person name="Nakano M."/>
            <person name="Shan H."/>
            <person name="Telgmann-Rauber A."/>
            <person name="Kanno A."/>
            <person name="Yue Z."/>
            <person name="Chen H."/>
            <person name="Li W."/>
            <person name="Chen Y."/>
            <person name="Xu X."/>
            <person name="Zhang Y."/>
            <person name="Luo S."/>
            <person name="Chen H."/>
            <person name="Gao J."/>
            <person name="Mao Z."/>
            <person name="Pires J.C."/>
            <person name="Luo M."/>
            <person name="Kudrna D."/>
            <person name="Wing R.A."/>
            <person name="Meyers B.C."/>
            <person name="Yi K."/>
            <person name="Kong H."/>
            <person name="Lavrijsen P."/>
            <person name="Sunseri F."/>
            <person name="Falavigna A."/>
            <person name="Ye Y."/>
            <person name="Leebens-Mack J.H."/>
            <person name="Chen G."/>
        </authorList>
    </citation>
    <scope>NUCLEOTIDE SEQUENCE [LARGE SCALE GENOMIC DNA]</scope>
    <source>
        <strain evidence="4">cv. DH0086</strain>
    </source>
</reference>
<feature type="region of interest" description="Disordered" evidence="1">
    <location>
        <begin position="424"/>
        <end position="452"/>
    </location>
</feature>
<proteinExistence type="predicted"/>
<dbReference type="GO" id="GO:0005096">
    <property type="term" value="F:GTPase activator activity"/>
    <property type="evidence" value="ECO:0007669"/>
    <property type="project" value="InterPro"/>
</dbReference>
<dbReference type="AlphaFoldDB" id="A0A5P1FB21"/>
<dbReference type="OMA" id="CQVYETI"/>
<evidence type="ECO:0000313" key="3">
    <source>
        <dbReference type="EMBL" id="ONK74943.1"/>
    </source>
</evidence>
<dbReference type="PANTHER" id="PTHR21422">
    <property type="entry name" value="RAB3 GTPASE-ACTIVATING PROTEIN CATALYTIC SUBUNIT"/>
    <property type="match status" value="1"/>
</dbReference>
<sequence>MQLHPSSDARSQSDSMENSAPSSAASSSISLVSRARTAFHSAAAKAERVITEIKSDRKNDRGENEGQSLRGSRRLSEHDLGGLDSACKPKEEVSEGDSVLKETGASTFNKLTIPQASVLKQLATAFESGKNLNSINDFSTIDEDPSHIKEKAASKFSVVKSIVRREKEDKSIKSISKSGEEEFRSMMCTLFDTEEEHSGRRNRADSGSPSIAYLSKDIRGAPPESFVVRLSEIMGGFKSLQEMALFWGYVVVELRRRWSEEQPVPHMPLDVNPDLNSCLLHQQLQVMNCCIARKHRRAVAAESLDSALKEANLDNKDSVHVRGNLSSSNMHYARINSGDYVLRLGADHPSESLTMLETGEPIYAPITQEGPVLTEELIREHEELVLRTGSVGAGCSQLLSDMQAFKAANPGCVLEDFVRWHSPPDWSDTESDDQTNDSADAEGSSRRGRLSARMQKEGNLWRELWESAKPLPAIKQVPLYDEDLAVDSILTTLEDIQPRELFEQLFISLLCSSFLIAEAAIPVESNLSTLFQECKDYVTATCQFGISSENMGDICKVYETVETIVIHPEEAIMIIDQPEEPVSGKSGSLFKKFNLNFINKDKQPLRRKASKDEKHEVKDEKKADEKHMFSNLFDKKASLFSRKTPKANQAPSSKMDSLDEGDWTIV</sequence>
<dbReference type="Pfam" id="PF13890">
    <property type="entry name" value="Rab3-GTPase_cat"/>
    <property type="match status" value="1"/>
</dbReference>
<dbReference type="Proteomes" id="UP000243459">
    <property type="component" value="Chromosome 3"/>
</dbReference>
<feature type="compositionally biased region" description="Basic and acidic residues" evidence="1">
    <location>
        <begin position="45"/>
        <end position="64"/>
    </location>
</feature>
<keyword evidence="4" id="KW-1185">Reference proteome</keyword>
<evidence type="ECO:0000313" key="4">
    <source>
        <dbReference type="Proteomes" id="UP000243459"/>
    </source>
</evidence>